<keyword evidence="2 10" id="KW-0444">Lipid biosynthesis</keyword>
<comment type="similarity">
    <text evidence="10">Belongs to the PlsY family.</text>
</comment>
<evidence type="ECO:0000256" key="7">
    <source>
        <dbReference type="ARBA" id="ARBA00023136"/>
    </source>
</evidence>
<comment type="catalytic activity">
    <reaction evidence="10">
        <text>an acyl phosphate + sn-glycerol 3-phosphate = a 1-acyl-sn-glycero-3-phosphate + phosphate</text>
        <dbReference type="Rhea" id="RHEA:34075"/>
        <dbReference type="ChEBI" id="CHEBI:43474"/>
        <dbReference type="ChEBI" id="CHEBI:57597"/>
        <dbReference type="ChEBI" id="CHEBI:57970"/>
        <dbReference type="ChEBI" id="CHEBI:59918"/>
        <dbReference type="EC" id="2.3.1.275"/>
    </reaction>
</comment>
<dbReference type="EMBL" id="OJIN01000176">
    <property type="protein sequence ID" value="SPD74824.1"/>
    <property type="molecule type" value="Genomic_DNA"/>
</dbReference>
<gene>
    <name evidence="10" type="primary">plsY</name>
    <name evidence="11" type="ORF">PITCH_A350033</name>
</gene>
<dbReference type="PANTHER" id="PTHR30309:SF0">
    <property type="entry name" value="GLYCEROL-3-PHOSPHATE ACYLTRANSFERASE-RELATED"/>
    <property type="match status" value="1"/>
</dbReference>
<keyword evidence="6 10" id="KW-0443">Lipid metabolism</keyword>
<evidence type="ECO:0000256" key="8">
    <source>
        <dbReference type="ARBA" id="ARBA00023209"/>
    </source>
</evidence>
<keyword evidence="7 10" id="KW-0472">Membrane</keyword>
<evidence type="ECO:0000256" key="5">
    <source>
        <dbReference type="ARBA" id="ARBA00022989"/>
    </source>
</evidence>
<dbReference type="AlphaFoldDB" id="A0A445MZ87"/>
<evidence type="ECO:0000256" key="6">
    <source>
        <dbReference type="ARBA" id="ARBA00023098"/>
    </source>
</evidence>
<evidence type="ECO:0000256" key="9">
    <source>
        <dbReference type="ARBA" id="ARBA00023264"/>
    </source>
</evidence>
<keyword evidence="11" id="KW-0012">Acyltransferase</keyword>
<feature type="transmembrane region" description="Helical" evidence="10">
    <location>
        <begin position="48"/>
        <end position="73"/>
    </location>
</feature>
<evidence type="ECO:0000256" key="2">
    <source>
        <dbReference type="ARBA" id="ARBA00022516"/>
    </source>
</evidence>
<evidence type="ECO:0000256" key="4">
    <source>
        <dbReference type="ARBA" id="ARBA00022692"/>
    </source>
</evidence>
<organism evidence="11">
    <name type="scientific">uncultured Desulfobacterium sp</name>
    <dbReference type="NCBI Taxonomy" id="201089"/>
    <lineage>
        <taxon>Bacteria</taxon>
        <taxon>Pseudomonadati</taxon>
        <taxon>Thermodesulfobacteriota</taxon>
        <taxon>Desulfobacteria</taxon>
        <taxon>Desulfobacterales</taxon>
        <taxon>Desulfobacteriaceae</taxon>
        <taxon>Desulfobacterium</taxon>
        <taxon>environmental samples</taxon>
    </lineage>
</organism>
<comment type="subunit">
    <text evidence="10">Probably interacts with PlsX.</text>
</comment>
<dbReference type="PANTHER" id="PTHR30309">
    <property type="entry name" value="INNER MEMBRANE PROTEIN YGIH"/>
    <property type="match status" value="1"/>
</dbReference>
<keyword evidence="8 10" id="KW-0594">Phospholipid biosynthesis</keyword>
<evidence type="ECO:0000313" key="11">
    <source>
        <dbReference type="EMBL" id="SPD74824.1"/>
    </source>
</evidence>
<dbReference type="GO" id="GO:0008654">
    <property type="term" value="P:phospholipid biosynthetic process"/>
    <property type="evidence" value="ECO:0007669"/>
    <property type="project" value="UniProtKB-UniRule"/>
</dbReference>
<dbReference type="EC" id="2.3.1.275" evidence="10"/>
<accession>A0A445MZ87</accession>
<keyword evidence="9 10" id="KW-1208">Phospholipid metabolism</keyword>
<feature type="transmembrane region" description="Helical" evidence="10">
    <location>
        <begin position="108"/>
        <end position="130"/>
    </location>
</feature>
<feature type="transmembrane region" description="Helical" evidence="10">
    <location>
        <begin position="6"/>
        <end position="27"/>
    </location>
</feature>
<evidence type="ECO:0000256" key="10">
    <source>
        <dbReference type="HAMAP-Rule" id="MF_01043"/>
    </source>
</evidence>
<keyword evidence="5 10" id="KW-1133">Transmembrane helix</keyword>
<keyword evidence="1 10" id="KW-1003">Cell membrane</keyword>
<evidence type="ECO:0000256" key="1">
    <source>
        <dbReference type="ARBA" id="ARBA00022475"/>
    </source>
</evidence>
<comment type="function">
    <text evidence="10">Catalyzes the transfer of an acyl group from acyl-phosphate (acyl-PO(4)) to glycerol-3-phosphate (G3P) to form lysophosphatidic acid (LPA). This enzyme utilizes acyl-phosphate as fatty acyl donor, but not acyl-CoA or acyl-ACP.</text>
</comment>
<dbReference type="SMART" id="SM01207">
    <property type="entry name" value="G3P_acyltransf"/>
    <property type="match status" value="1"/>
</dbReference>
<feature type="transmembrane region" description="Helical" evidence="10">
    <location>
        <begin position="142"/>
        <end position="175"/>
    </location>
</feature>
<dbReference type="Pfam" id="PF02660">
    <property type="entry name" value="G3P_acyltransf"/>
    <property type="match status" value="1"/>
</dbReference>
<dbReference type="UniPathway" id="UPA00085"/>
<proteinExistence type="inferred from homology"/>
<evidence type="ECO:0000256" key="3">
    <source>
        <dbReference type="ARBA" id="ARBA00022679"/>
    </source>
</evidence>
<dbReference type="InterPro" id="IPR003811">
    <property type="entry name" value="G3P_acylTferase_PlsY"/>
</dbReference>
<comment type="subcellular location">
    <subcellularLocation>
        <location evidence="10">Cell membrane</location>
        <topology evidence="10">Multi-pass membrane protein</topology>
    </subcellularLocation>
</comment>
<keyword evidence="4 10" id="KW-0812">Transmembrane</keyword>
<name>A0A445MZ87_9BACT</name>
<keyword evidence="3 10" id="KW-0808">Transferase</keyword>
<dbReference type="HAMAP" id="MF_01043">
    <property type="entry name" value="PlsY"/>
    <property type="match status" value="1"/>
</dbReference>
<dbReference type="GO" id="GO:0005886">
    <property type="term" value="C:plasma membrane"/>
    <property type="evidence" value="ECO:0007669"/>
    <property type="project" value="UniProtKB-SubCell"/>
</dbReference>
<protein>
    <recommendedName>
        <fullName evidence="10">Glycerol-3-phosphate acyltransferase</fullName>
    </recommendedName>
    <alternativeName>
        <fullName evidence="10">Acyl-PO4 G3P acyltransferase</fullName>
    </alternativeName>
    <alternativeName>
        <fullName evidence="10">Acyl-phosphate--glycerol-3-phosphate acyltransferase</fullName>
    </alternativeName>
    <alternativeName>
        <fullName evidence="10">G3P acyltransferase</fullName>
        <shortName evidence="10">GPAT</shortName>
        <ecNumber evidence="10">2.3.1.275</ecNumber>
    </alternativeName>
    <alternativeName>
        <fullName evidence="10">Lysophosphatidic acid synthase</fullName>
        <shortName evidence="10">LPA synthase</shortName>
    </alternativeName>
</protein>
<sequence length="191" mass="21107">MRSSILFITAYIIGSVNFSILLFKILGKGDPRDSFSGNAGVVNVYRQAGYFLATIILVLDIARSMGVAVMAQFLLPAEMVPWCGLGLILGNSFPCFHHFMGGKGVANYLGFTFVVSPVWAGISMAAWIVAYMLFKLPFIASFLMLFILALGTAITGNFSFVHITGVTITLLLIVYNHRRNINEFMEARRKY</sequence>
<comment type="pathway">
    <text evidence="10">Lipid metabolism; phospholipid metabolism.</text>
</comment>
<reference evidence="11" key="1">
    <citation type="submission" date="2018-01" db="EMBL/GenBank/DDBJ databases">
        <authorList>
            <person name="Regsiter A."/>
            <person name="William W."/>
        </authorList>
    </citation>
    <scope>NUCLEOTIDE SEQUENCE</scope>
    <source>
        <strain evidence="11">TRIP AH-1</strain>
    </source>
</reference>
<dbReference type="GO" id="GO:0043772">
    <property type="term" value="F:acyl-phosphate glycerol-3-phosphate acyltransferase activity"/>
    <property type="evidence" value="ECO:0007669"/>
    <property type="project" value="UniProtKB-UniRule"/>
</dbReference>